<evidence type="ECO:0000259" key="8">
    <source>
        <dbReference type="PROSITE" id="PS50850"/>
    </source>
</evidence>
<dbReference type="FunFam" id="1.20.1250.20:FF:000011">
    <property type="entry name" value="MFS multidrug transporter, putative"/>
    <property type="match status" value="1"/>
</dbReference>
<sequence length="600" mass="66401">MDPPAATASSTTLPTLVPSPRGSRTRLGEDDASETEEVQFAPIISHDNVSRQNTRRSRSLSLHRIRRTTTTESRKEARDADLDVNLPYRTLTTEANMDEYRVESRTGEIPGPPKPGVGKGNYRLVTFEPGDPGNPKNWTKTRKWYCTLIVAFTCFVVAFESSVITADIIGVAREFDASYELTLASISLFVMGFGIGPMIFAPLSEIYGRRIIYASTLALAVIFIIPCAVSQNIETLLVCRAIDGIAFSAPMTLVGGTLADLWKNEERGVPMAVFSAAPFIGPAIGPLAGGFLSDAAGWRWLYWLQLILAGIAWILITFTIPETYAPTILSSRAKKLRKETGNDDFVTEQDLDLRPLSERLVIFLIRPFQLLFGELIVFLISLYMSVLYGLLYMFFVAYPIVFMKGKGWSSGMTGLMFIPIAVGTVSSAACSPWVNKHYLKMVAKHDGNPPAEVRLIPMMLSCWFIPIGLFIFAWTSYPWLIWVGPCLGGFPVGFGFIFLYNAANNYLVDCYQHQAASALAAKTCIRSFWGAAVVLFTEQMYDRLGDQWASSLLGFISLACCGIPFLFWRYGARIRARSKYAYAGDDEVAGPSDEEKGTAH</sequence>
<proteinExistence type="predicted"/>
<evidence type="ECO:0000313" key="9">
    <source>
        <dbReference type="EMBL" id="KEZ43442.1"/>
    </source>
</evidence>
<accession>A0A084G7Y0</accession>
<feature type="transmembrane region" description="Helical" evidence="7">
    <location>
        <begin position="480"/>
        <end position="503"/>
    </location>
</feature>
<dbReference type="SUPFAM" id="SSF103473">
    <property type="entry name" value="MFS general substrate transporter"/>
    <property type="match status" value="1"/>
</dbReference>
<dbReference type="CDD" id="cd17323">
    <property type="entry name" value="MFS_Tpo1_MDR_like"/>
    <property type="match status" value="1"/>
</dbReference>
<evidence type="ECO:0000256" key="1">
    <source>
        <dbReference type="ARBA" id="ARBA00004141"/>
    </source>
</evidence>
<dbReference type="Proteomes" id="UP000028545">
    <property type="component" value="Unassembled WGS sequence"/>
</dbReference>
<feature type="transmembrane region" description="Helical" evidence="7">
    <location>
        <begin position="300"/>
        <end position="320"/>
    </location>
</feature>
<evidence type="ECO:0000256" key="3">
    <source>
        <dbReference type="ARBA" id="ARBA00022989"/>
    </source>
</evidence>
<feature type="transmembrane region" description="Helical" evidence="7">
    <location>
        <begin position="455"/>
        <end position="474"/>
    </location>
</feature>
<dbReference type="PANTHER" id="PTHR23502:SF48">
    <property type="entry name" value="MULTIDRUG TRANSPORTER, PUTATIVE (AFU_ORTHOLOGUE AFUA_5G02700)-RELATED"/>
    <property type="match status" value="1"/>
</dbReference>
<dbReference type="EMBL" id="JOWA01000093">
    <property type="protein sequence ID" value="KEZ43442.1"/>
    <property type="molecule type" value="Genomic_DNA"/>
</dbReference>
<feature type="transmembrane region" description="Helical" evidence="7">
    <location>
        <begin position="245"/>
        <end position="262"/>
    </location>
</feature>
<feature type="compositionally biased region" description="Low complexity" evidence="6">
    <location>
        <begin position="1"/>
        <end position="20"/>
    </location>
</feature>
<dbReference type="VEuPathDB" id="FungiDB:SAPIO_CDS4628"/>
<feature type="transmembrane region" description="Helical" evidence="7">
    <location>
        <begin position="413"/>
        <end position="434"/>
    </location>
</feature>
<comment type="caution">
    <text evidence="9">The sequence shown here is derived from an EMBL/GenBank/DDBJ whole genome shotgun (WGS) entry which is preliminary data.</text>
</comment>
<keyword evidence="4 7" id="KW-0472">Membrane</keyword>
<dbReference type="GO" id="GO:0005886">
    <property type="term" value="C:plasma membrane"/>
    <property type="evidence" value="ECO:0007669"/>
    <property type="project" value="TreeGrafter"/>
</dbReference>
<feature type="transmembrane region" description="Helical" evidence="7">
    <location>
        <begin position="548"/>
        <end position="568"/>
    </location>
</feature>
<keyword evidence="3 7" id="KW-1133">Transmembrane helix</keyword>
<dbReference type="Pfam" id="PF07690">
    <property type="entry name" value="MFS_1"/>
    <property type="match status" value="1"/>
</dbReference>
<dbReference type="Gene3D" id="1.20.1250.20">
    <property type="entry name" value="MFS general substrate transporter like domains"/>
    <property type="match status" value="1"/>
</dbReference>
<evidence type="ECO:0000256" key="6">
    <source>
        <dbReference type="SAM" id="MobiDB-lite"/>
    </source>
</evidence>
<comment type="subcellular location">
    <subcellularLocation>
        <location evidence="1">Membrane</location>
        <topology evidence="1">Multi-pass membrane protein</topology>
    </subcellularLocation>
</comment>
<dbReference type="InterPro" id="IPR036259">
    <property type="entry name" value="MFS_trans_sf"/>
</dbReference>
<feature type="transmembrane region" description="Helical" evidence="7">
    <location>
        <begin position="212"/>
        <end position="233"/>
    </location>
</feature>
<dbReference type="GO" id="GO:0022857">
    <property type="term" value="F:transmembrane transporter activity"/>
    <property type="evidence" value="ECO:0007669"/>
    <property type="project" value="InterPro"/>
</dbReference>
<protein>
    <recommendedName>
        <fullName evidence="8">Major facilitator superfamily (MFS) profile domain-containing protein</fullName>
    </recommendedName>
</protein>
<feature type="region of interest" description="Disordered" evidence="6">
    <location>
        <begin position="1"/>
        <end position="78"/>
    </location>
</feature>
<dbReference type="AlphaFoldDB" id="A0A084G7Y0"/>
<dbReference type="KEGG" id="sapo:SAPIO_CDS4628"/>
<evidence type="ECO:0000256" key="4">
    <source>
        <dbReference type="ARBA" id="ARBA00023136"/>
    </source>
</evidence>
<reference evidence="9 10" key="1">
    <citation type="journal article" date="2014" name="Genome Announc.">
        <title>Draft genome sequence of the pathogenic fungus Scedosporium apiospermum.</title>
        <authorList>
            <person name="Vandeputte P."/>
            <person name="Ghamrawi S."/>
            <person name="Rechenmann M."/>
            <person name="Iltis A."/>
            <person name="Giraud S."/>
            <person name="Fleury M."/>
            <person name="Thornton C."/>
            <person name="Delhaes L."/>
            <person name="Meyer W."/>
            <person name="Papon N."/>
            <person name="Bouchara J.P."/>
        </authorList>
    </citation>
    <scope>NUCLEOTIDE SEQUENCE [LARGE SCALE GENOMIC DNA]</scope>
    <source>
        <strain evidence="9 10">IHEM 14462</strain>
    </source>
</reference>
<feature type="transmembrane region" description="Helical" evidence="7">
    <location>
        <begin position="181"/>
        <end position="200"/>
    </location>
</feature>
<evidence type="ECO:0000256" key="2">
    <source>
        <dbReference type="ARBA" id="ARBA00022692"/>
    </source>
</evidence>
<feature type="transmembrane region" description="Helical" evidence="7">
    <location>
        <begin position="375"/>
        <end position="401"/>
    </location>
</feature>
<keyword evidence="2 7" id="KW-0812">Transmembrane</keyword>
<dbReference type="HOGENOM" id="CLU_008455_11_5_1"/>
<name>A0A084G7Y0_PSEDA</name>
<dbReference type="PROSITE" id="PS50850">
    <property type="entry name" value="MFS"/>
    <property type="match status" value="1"/>
</dbReference>
<dbReference type="InterPro" id="IPR011701">
    <property type="entry name" value="MFS"/>
</dbReference>
<dbReference type="RefSeq" id="XP_016643241.1">
    <property type="nucleotide sequence ID" value="XM_016787132.1"/>
</dbReference>
<feature type="transmembrane region" description="Helical" evidence="7">
    <location>
        <begin position="515"/>
        <end position="536"/>
    </location>
</feature>
<gene>
    <name evidence="9" type="ORF">SAPIO_CDS4628</name>
</gene>
<organism evidence="9 10">
    <name type="scientific">Pseudallescheria apiosperma</name>
    <name type="common">Scedosporium apiospermum</name>
    <dbReference type="NCBI Taxonomy" id="563466"/>
    <lineage>
        <taxon>Eukaryota</taxon>
        <taxon>Fungi</taxon>
        <taxon>Dikarya</taxon>
        <taxon>Ascomycota</taxon>
        <taxon>Pezizomycotina</taxon>
        <taxon>Sordariomycetes</taxon>
        <taxon>Hypocreomycetidae</taxon>
        <taxon>Microascales</taxon>
        <taxon>Microascaceae</taxon>
        <taxon>Scedosporium</taxon>
    </lineage>
</organism>
<dbReference type="OMA" id="PMMLSCW"/>
<feature type="domain" description="Major facilitator superfamily (MFS) profile" evidence="8">
    <location>
        <begin position="146"/>
        <end position="600"/>
    </location>
</feature>
<dbReference type="GeneID" id="27723700"/>
<feature type="transmembrane region" description="Helical" evidence="7">
    <location>
        <begin position="144"/>
        <end position="169"/>
    </location>
</feature>
<feature type="compositionally biased region" description="Basic residues" evidence="6">
    <location>
        <begin position="53"/>
        <end position="67"/>
    </location>
</feature>
<keyword evidence="5" id="KW-0325">Glycoprotein</keyword>
<feature type="transmembrane region" description="Helical" evidence="7">
    <location>
        <begin position="269"/>
        <end position="288"/>
    </location>
</feature>
<dbReference type="OrthoDB" id="6770063at2759"/>
<evidence type="ECO:0000256" key="5">
    <source>
        <dbReference type="ARBA" id="ARBA00023180"/>
    </source>
</evidence>
<evidence type="ECO:0000256" key="7">
    <source>
        <dbReference type="SAM" id="Phobius"/>
    </source>
</evidence>
<dbReference type="PANTHER" id="PTHR23502">
    <property type="entry name" value="MAJOR FACILITATOR SUPERFAMILY"/>
    <property type="match status" value="1"/>
</dbReference>
<keyword evidence="10" id="KW-1185">Reference proteome</keyword>
<evidence type="ECO:0000313" key="10">
    <source>
        <dbReference type="Proteomes" id="UP000028545"/>
    </source>
</evidence>
<dbReference type="InterPro" id="IPR020846">
    <property type="entry name" value="MFS_dom"/>
</dbReference>